<evidence type="ECO:0000259" key="1">
    <source>
        <dbReference type="PROSITE" id="PS50926"/>
    </source>
</evidence>
<reference evidence="2" key="1">
    <citation type="journal article" date="2015" name="Nature">
        <title>Complex archaea that bridge the gap between prokaryotes and eukaryotes.</title>
        <authorList>
            <person name="Spang A."/>
            <person name="Saw J.H."/>
            <person name="Jorgensen S.L."/>
            <person name="Zaremba-Niedzwiedzka K."/>
            <person name="Martijn J."/>
            <person name="Lind A.E."/>
            <person name="van Eijk R."/>
            <person name="Schleper C."/>
            <person name="Guy L."/>
            <person name="Ettema T.J."/>
        </authorList>
    </citation>
    <scope>NUCLEOTIDE SEQUENCE</scope>
</reference>
<protein>
    <recommendedName>
        <fullName evidence="1">TRAM domain-containing protein</fullName>
    </recommendedName>
</protein>
<dbReference type="Pfam" id="PF01938">
    <property type="entry name" value="TRAM"/>
    <property type="match status" value="1"/>
</dbReference>
<accession>A0A0F8ZNN6</accession>
<organism evidence="2">
    <name type="scientific">marine sediment metagenome</name>
    <dbReference type="NCBI Taxonomy" id="412755"/>
    <lineage>
        <taxon>unclassified sequences</taxon>
        <taxon>metagenomes</taxon>
        <taxon>ecological metagenomes</taxon>
    </lineage>
</organism>
<evidence type="ECO:0000313" key="2">
    <source>
        <dbReference type="EMBL" id="KKK87615.1"/>
    </source>
</evidence>
<proteinExistence type="predicted"/>
<feature type="domain" description="TRAM" evidence="1">
    <location>
        <begin position="45"/>
        <end position="106"/>
    </location>
</feature>
<dbReference type="PROSITE" id="PS50926">
    <property type="entry name" value="TRAM"/>
    <property type="match status" value="1"/>
</dbReference>
<sequence length="106" mass="11655">CYSFKYSTRPGTPAAERAQVDELAGIDGLARLQALLSDQQHRIQERMVGRDVSVLFEREGREPGQMVGKSDHLHSVHVRAEGVARGDLRRVRITASTSNSLAGTLI</sequence>
<feature type="non-terminal residue" evidence="2">
    <location>
        <position position="1"/>
    </location>
</feature>
<name>A0A0F8ZNN6_9ZZZZ</name>
<comment type="caution">
    <text evidence="2">The sequence shown here is derived from an EMBL/GenBank/DDBJ whole genome shotgun (WGS) entry which is preliminary data.</text>
</comment>
<dbReference type="InterPro" id="IPR002792">
    <property type="entry name" value="TRAM_dom"/>
</dbReference>
<dbReference type="EMBL" id="LAZR01050316">
    <property type="protein sequence ID" value="KKK87615.1"/>
    <property type="molecule type" value="Genomic_DNA"/>
</dbReference>
<gene>
    <name evidence="2" type="ORF">LCGC14_2751460</name>
</gene>
<dbReference type="AlphaFoldDB" id="A0A0F8ZNN6"/>